<comment type="caution">
    <text evidence="1">The sequence shown here is derived from an EMBL/GenBank/DDBJ whole genome shotgun (WGS) entry which is preliminary data.</text>
</comment>
<accession>A0A7W6FRF2</accession>
<dbReference type="Proteomes" id="UP000571950">
    <property type="component" value="Unassembled WGS sequence"/>
</dbReference>
<sequence>MIRQILEQRDWVLDQSDVKVQSVPFSKAARYRRPDWITFYAFRNSSDPRDVAITDRRQNARLPTDTRWTYYATFASPLQASVAFNVRDLRQLRQHVPAHGFYRVRIERTLRCA</sequence>
<gene>
    <name evidence="1" type="ORF">GGR43_003652</name>
</gene>
<name>A0A7W6FRF2_9SPHN</name>
<dbReference type="AlphaFoldDB" id="A0A7W6FRF2"/>
<protein>
    <submittedName>
        <fullName evidence="1">Uncharacterized protein</fullName>
    </submittedName>
</protein>
<proteinExistence type="predicted"/>
<keyword evidence="2" id="KW-1185">Reference proteome</keyword>
<evidence type="ECO:0000313" key="2">
    <source>
        <dbReference type="Proteomes" id="UP000571950"/>
    </source>
</evidence>
<organism evidence="1 2">
    <name type="scientific">Sphingobium jiangsuense</name>
    <dbReference type="NCBI Taxonomy" id="870476"/>
    <lineage>
        <taxon>Bacteria</taxon>
        <taxon>Pseudomonadati</taxon>
        <taxon>Pseudomonadota</taxon>
        <taxon>Alphaproteobacteria</taxon>
        <taxon>Sphingomonadales</taxon>
        <taxon>Sphingomonadaceae</taxon>
        <taxon>Sphingobium</taxon>
    </lineage>
</organism>
<reference evidence="1 2" key="1">
    <citation type="submission" date="2020-08" db="EMBL/GenBank/DDBJ databases">
        <title>Genomic Encyclopedia of Type Strains, Phase IV (KMG-IV): sequencing the most valuable type-strain genomes for metagenomic binning, comparative biology and taxonomic classification.</title>
        <authorList>
            <person name="Goeker M."/>
        </authorList>
    </citation>
    <scope>NUCLEOTIDE SEQUENCE [LARGE SCALE GENOMIC DNA]</scope>
    <source>
        <strain evidence="1 2">DSM 26189</strain>
    </source>
</reference>
<dbReference type="RefSeq" id="WP_223177508.1">
    <property type="nucleotide sequence ID" value="NZ_BSPS01000005.1"/>
</dbReference>
<evidence type="ECO:0000313" key="1">
    <source>
        <dbReference type="EMBL" id="MBB3927913.1"/>
    </source>
</evidence>
<dbReference type="EMBL" id="JACIDT010000016">
    <property type="protein sequence ID" value="MBB3927913.1"/>
    <property type="molecule type" value="Genomic_DNA"/>
</dbReference>